<name>A0A848MKU2_9GAMM</name>
<dbReference type="NCBIfam" id="NF008000">
    <property type="entry name" value="PRK10725.1"/>
    <property type="match status" value="1"/>
</dbReference>
<evidence type="ECO:0000313" key="4">
    <source>
        <dbReference type="Proteomes" id="UP000585363"/>
    </source>
</evidence>
<dbReference type="FunFam" id="3.40.50.1000:FF:000038">
    <property type="entry name" value="Fructose-1-phosphate/6-phosphogluconate phosphatase"/>
    <property type="match status" value="1"/>
</dbReference>
<organism evidence="3 4">
    <name type="scientific">Rouxiella aceris</name>
    <dbReference type="NCBI Taxonomy" id="2703884"/>
    <lineage>
        <taxon>Bacteria</taxon>
        <taxon>Pseudomonadati</taxon>
        <taxon>Pseudomonadota</taxon>
        <taxon>Gammaproteobacteria</taxon>
        <taxon>Enterobacterales</taxon>
        <taxon>Yersiniaceae</taxon>
        <taxon>Rouxiella</taxon>
    </lineage>
</organism>
<dbReference type="GO" id="GO:0050308">
    <property type="term" value="F:sugar-phosphatase activity"/>
    <property type="evidence" value="ECO:0007669"/>
    <property type="project" value="TreeGrafter"/>
</dbReference>
<keyword evidence="3" id="KW-0378">Hydrolase</keyword>
<dbReference type="NCBIfam" id="TIGR01509">
    <property type="entry name" value="HAD-SF-IA-v3"/>
    <property type="match status" value="1"/>
</dbReference>
<dbReference type="CDD" id="cd07505">
    <property type="entry name" value="HAD_BPGM-like"/>
    <property type="match status" value="1"/>
</dbReference>
<keyword evidence="4" id="KW-1185">Reference proteome</keyword>
<dbReference type="SUPFAM" id="SSF56784">
    <property type="entry name" value="HAD-like"/>
    <property type="match status" value="1"/>
</dbReference>
<sequence length="192" mass="21323">MEYKAYEGFEGLIFDMDGTILDTEPTHRKAWHQVLSKYNLQFDVAAMVALNGSPTWRIAKFIIDSNQVEMDPHLLAAEKTQAVQAMLLDTVKPLPLIDVVKAFHGRRPMAVGTGSEHSMADALLRHLGLRDCFDVIVGANDVENHKPAPDTFLRCAELLGVPPEKCVVFEDADFGIEAAQRANMAFVDVRTL</sequence>
<dbReference type="RefSeq" id="WP_169403580.1">
    <property type="nucleotide sequence ID" value="NZ_JAADJU010000006.1"/>
</dbReference>
<dbReference type="InterPro" id="IPR010976">
    <property type="entry name" value="B-phosphoglucomutase_hydrolase"/>
</dbReference>
<dbReference type="InterPro" id="IPR023198">
    <property type="entry name" value="PGP-like_dom2"/>
</dbReference>
<dbReference type="Proteomes" id="UP000585363">
    <property type="component" value="Unassembled WGS sequence"/>
</dbReference>
<dbReference type="InterPro" id="IPR051806">
    <property type="entry name" value="HAD-like_SPP"/>
</dbReference>
<dbReference type="InterPro" id="IPR036412">
    <property type="entry name" value="HAD-like_sf"/>
</dbReference>
<dbReference type="Gene3D" id="1.10.150.240">
    <property type="entry name" value="Putative phosphatase, domain 2"/>
    <property type="match status" value="1"/>
</dbReference>
<dbReference type="EMBL" id="JAADJU010000006">
    <property type="protein sequence ID" value="NMP27883.1"/>
    <property type="molecule type" value="Genomic_DNA"/>
</dbReference>
<dbReference type="PANTHER" id="PTHR43481">
    <property type="entry name" value="FRUCTOSE-1-PHOSPHATE PHOSPHATASE"/>
    <property type="match status" value="1"/>
</dbReference>
<reference evidence="3 4" key="2">
    <citation type="submission" date="2020-06" db="EMBL/GenBank/DDBJ databases">
        <title>Polyphasic characterization of a Rahnella strain isolated from tree sap.</title>
        <authorList>
            <person name="Kim I.S."/>
        </authorList>
    </citation>
    <scope>NUCLEOTIDE SEQUENCE [LARGE SCALE GENOMIC DNA]</scope>
    <source>
        <strain evidence="3 4">SAP-1</strain>
    </source>
</reference>
<gene>
    <name evidence="3" type="primary">yqaB</name>
    <name evidence="3" type="ORF">GW590_13565</name>
</gene>
<reference evidence="3 4" key="1">
    <citation type="submission" date="2020-01" db="EMBL/GenBank/DDBJ databases">
        <authorList>
            <person name="Lee S.D."/>
        </authorList>
    </citation>
    <scope>NUCLEOTIDE SEQUENCE [LARGE SCALE GENOMIC DNA]</scope>
    <source>
        <strain evidence="3 4">SAP-1</strain>
    </source>
</reference>
<accession>A0A848MKU2</accession>
<dbReference type="InterPro" id="IPR023214">
    <property type="entry name" value="HAD_sf"/>
</dbReference>
<evidence type="ECO:0000256" key="1">
    <source>
        <dbReference type="ARBA" id="ARBA00006171"/>
    </source>
</evidence>
<evidence type="ECO:0000313" key="3">
    <source>
        <dbReference type="EMBL" id="NMP27883.1"/>
    </source>
</evidence>
<dbReference type="GO" id="GO:0046872">
    <property type="term" value="F:metal ion binding"/>
    <property type="evidence" value="ECO:0007669"/>
    <property type="project" value="UniProtKB-KW"/>
</dbReference>
<dbReference type="PANTHER" id="PTHR43481:SF4">
    <property type="entry name" value="GLYCEROL-1-PHOSPHATE PHOSPHOHYDROLASE 1-RELATED"/>
    <property type="match status" value="1"/>
</dbReference>
<dbReference type="InterPro" id="IPR006439">
    <property type="entry name" value="HAD-SF_hydro_IA"/>
</dbReference>
<proteinExistence type="inferred from homology"/>
<keyword evidence="2" id="KW-0479">Metal-binding</keyword>
<dbReference type="FunFam" id="1.10.150.240:FF:000002">
    <property type="entry name" value="Fructose-1-phosphate/6-phosphogluconate phosphatase"/>
    <property type="match status" value="1"/>
</dbReference>
<dbReference type="SFLD" id="SFLDS00003">
    <property type="entry name" value="Haloacid_Dehalogenase"/>
    <property type="match status" value="1"/>
</dbReference>
<dbReference type="EC" id="3.1.3.-" evidence="3"/>
<dbReference type="Pfam" id="PF13419">
    <property type="entry name" value="HAD_2"/>
    <property type="match status" value="1"/>
</dbReference>
<protein>
    <submittedName>
        <fullName evidence="3">Fructose-1-phosphate/6-phosphogluconate phosphatase</fullName>
        <ecNumber evidence="3">3.1.3.-</ecNumber>
    </submittedName>
</protein>
<dbReference type="Gene3D" id="3.40.50.1000">
    <property type="entry name" value="HAD superfamily/HAD-like"/>
    <property type="match status" value="1"/>
</dbReference>
<dbReference type="SFLD" id="SFLDG01129">
    <property type="entry name" value="C1.5:_HAD__Beta-PGM__Phosphata"/>
    <property type="match status" value="1"/>
</dbReference>
<dbReference type="NCBIfam" id="TIGR02009">
    <property type="entry name" value="PGMB-YQAB-SF"/>
    <property type="match status" value="1"/>
</dbReference>
<dbReference type="InterPro" id="IPR041492">
    <property type="entry name" value="HAD_2"/>
</dbReference>
<evidence type="ECO:0000256" key="2">
    <source>
        <dbReference type="ARBA" id="ARBA00022723"/>
    </source>
</evidence>
<dbReference type="AlphaFoldDB" id="A0A848MKU2"/>
<comment type="similarity">
    <text evidence="1">Belongs to the HAD-like hydrolase superfamily. CbbY/CbbZ/Gph/YieH family.</text>
</comment>
<dbReference type="SFLD" id="SFLDG01135">
    <property type="entry name" value="C1.5.6:_HAD__Beta-PGM__Phospha"/>
    <property type="match status" value="1"/>
</dbReference>
<comment type="caution">
    <text evidence="3">The sequence shown here is derived from an EMBL/GenBank/DDBJ whole genome shotgun (WGS) entry which is preliminary data.</text>
</comment>